<keyword evidence="5" id="KW-1185">Reference proteome</keyword>
<comment type="caution">
    <text evidence="4">The sequence shown here is derived from an EMBL/GenBank/DDBJ whole genome shotgun (WGS) entry which is preliminary data.</text>
</comment>
<dbReference type="PANTHER" id="PTHR44591">
    <property type="entry name" value="STRESS RESPONSE REGULATOR PROTEIN 1"/>
    <property type="match status" value="1"/>
</dbReference>
<evidence type="ECO:0000259" key="3">
    <source>
        <dbReference type="PROSITE" id="PS50110"/>
    </source>
</evidence>
<dbReference type="PANTHER" id="PTHR44591:SF3">
    <property type="entry name" value="RESPONSE REGULATORY DOMAIN-CONTAINING PROTEIN"/>
    <property type="match status" value="1"/>
</dbReference>
<proteinExistence type="predicted"/>
<dbReference type="EMBL" id="JAVLVU010000001">
    <property type="protein sequence ID" value="MDT3405123.1"/>
    <property type="molecule type" value="Genomic_DNA"/>
</dbReference>
<sequence>MKIVVIEDNPDISEIMDYILKDEGYEVISSEDGTITAQFHEIKPDLVLMDELLPGKRGSELCSEIKSNPNTSHIPVVLVSTIPNIEQLAQKSGANGFLEKPFNISSLSEMIRGYAAKKDQR</sequence>
<dbReference type="InterPro" id="IPR050595">
    <property type="entry name" value="Bact_response_regulator"/>
</dbReference>
<feature type="domain" description="Response regulatory" evidence="3">
    <location>
        <begin position="2"/>
        <end position="115"/>
    </location>
</feature>
<dbReference type="InterPro" id="IPR001789">
    <property type="entry name" value="Sig_transdc_resp-reg_receiver"/>
</dbReference>
<keyword evidence="1 2" id="KW-0597">Phosphoprotein</keyword>
<gene>
    <name evidence="4" type="ORF">QE417_004195</name>
</gene>
<dbReference type="Pfam" id="PF00072">
    <property type="entry name" value="Response_reg"/>
    <property type="match status" value="1"/>
</dbReference>
<organism evidence="4 5">
    <name type="scientific">Mucilaginibacter terrae</name>
    <dbReference type="NCBI Taxonomy" id="1955052"/>
    <lineage>
        <taxon>Bacteria</taxon>
        <taxon>Pseudomonadati</taxon>
        <taxon>Bacteroidota</taxon>
        <taxon>Sphingobacteriia</taxon>
        <taxon>Sphingobacteriales</taxon>
        <taxon>Sphingobacteriaceae</taxon>
        <taxon>Mucilaginibacter</taxon>
    </lineage>
</organism>
<protein>
    <submittedName>
        <fullName evidence="4">Two-component system phosphate regulon response regulator PhoB</fullName>
    </submittedName>
</protein>
<dbReference type="PROSITE" id="PS50110">
    <property type="entry name" value="RESPONSE_REGULATORY"/>
    <property type="match status" value="1"/>
</dbReference>
<dbReference type="InterPro" id="IPR011006">
    <property type="entry name" value="CheY-like_superfamily"/>
</dbReference>
<evidence type="ECO:0000313" key="5">
    <source>
        <dbReference type="Proteomes" id="UP001258315"/>
    </source>
</evidence>
<evidence type="ECO:0000313" key="4">
    <source>
        <dbReference type="EMBL" id="MDT3405123.1"/>
    </source>
</evidence>
<feature type="modified residue" description="4-aspartylphosphate" evidence="2">
    <location>
        <position position="50"/>
    </location>
</feature>
<name>A0ABU3GZC2_9SPHI</name>
<dbReference type="Proteomes" id="UP001258315">
    <property type="component" value="Unassembled WGS sequence"/>
</dbReference>
<reference evidence="5" key="1">
    <citation type="submission" date="2023-07" db="EMBL/GenBank/DDBJ databases">
        <title>Functional and genomic diversity of the sorghum phyllosphere microbiome.</title>
        <authorList>
            <person name="Shade A."/>
        </authorList>
    </citation>
    <scope>NUCLEOTIDE SEQUENCE [LARGE SCALE GENOMIC DNA]</scope>
    <source>
        <strain evidence="5">SORGH_AS_0422</strain>
    </source>
</reference>
<evidence type="ECO:0000256" key="2">
    <source>
        <dbReference type="PROSITE-ProRule" id="PRU00169"/>
    </source>
</evidence>
<dbReference type="Gene3D" id="3.40.50.2300">
    <property type="match status" value="1"/>
</dbReference>
<dbReference type="RefSeq" id="WP_311953268.1">
    <property type="nucleotide sequence ID" value="NZ_JAVLVU010000001.1"/>
</dbReference>
<evidence type="ECO:0000256" key="1">
    <source>
        <dbReference type="ARBA" id="ARBA00022553"/>
    </source>
</evidence>
<dbReference type="SMART" id="SM00448">
    <property type="entry name" value="REC"/>
    <property type="match status" value="1"/>
</dbReference>
<dbReference type="SUPFAM" id="SSF52172">
    <property type="entry name" value="CheY-like"/>
    <property type="match status" value="1"/>
</dbReference>
<accession>A0ABU3GZC2</accession>